<evidence type="ECO:0000313" key="3">
    <source>
        <dbReference type="EMBL" id="MBT9144933.1"/>
    </source>
</evidence>
<dbReference type="AlphaFoldDB" id="A0A9E2BG18"/>
<evidence type="ECO:0000259" key="2">
    <source>
        <dbReference type="Pfam" id="PF22747"/>
    </source>
</evidence>
<name>A0A9E2BG18_PSYF1</name>
<evidence type="ECO:0000259" key="1">
    <source>
        <dbReference type="Pfam" id="PF09862"/>
    </source>
</evidence>
<dbReference type="Proteomes" id="UP000811545">
    <property type="component" value="Unassembled WGS sequence"/>
</dbReference>
<dbReference type="InterPro" id="IPR053957">
    <property type="entry name" value="DUF2089_Zn_ribbon"/>
</dbReference>
<accession>A0A9E2BG18</accession>
<feature type="domain" description="DUF2089" evidence="2">
    <location>
        <begin position="10"/>
        <end position="40"/>
    </location>
</feature>
<reference evidence="3 4" key="1">
    <citation type="journal article" date="2021" name="bioRxiv">
        <title>Unique metabolic strategies in Hadean analogues reveal hints for primordial physiology.</title>
        <authorList>
            <person name="Nobu M.K."/>
            <person name="Nakai R."/>
            <person name="Tamazawa S."/>
            <person name="Mori H."/>
            <person name="Toyoda A."/>
            <person name="Ijiri A."/>
            <person name="Suzuki S."/>
            <person name="Kurokawa K."/>
            <person name="Kamagata Y."/>
            <person name="Tamaki H."/>
        </authorList>
    </citation>
    <scope>NUCLEOTIDE SEQUENCE [LARGE SCALE GENOMIC DNA]</scope>
    <source>
        <strain evidence="3">BS525</strain>
    </source>
</reference>
<comment type="caution">
    <text evidence="3">The sequence shown here is derived from an EMBL/GenBank/DDBJ whole genome shotgun (WGS) entry which is preliminary data.</text>
</comment>
<sequence length="127" mass="14468">MKKLKCLPLCPVCDSIMEVKVLECPSCEVRLEGSFTPSPLKYLGEKEEEFVMLFLQARGNIKEMERLLGISYPTVRSKLEAIIEKLGLTPIEVDEEERISRVEILKKLEKGEISSRVAADLIKKERS</sequence>
<dbReference type="Pfam" id="PF09862">
    <property type="entry name" value="DUF2089"/>
    <property type="match status" value="1"/>
</dbReference>
<evidence type="ECO:0000313" key="4">
    <source>
        <dbReference type="Proteomes" id="UP000811545"/>
    </source>
</evidence>
<protein>
    <recommendedName>
        <fullName evidence="5">DUF2089 domain-containing protein</fullName>
    </recommendedName>
</protein>
<feature type="domain" description="DUF2089" evidence="1">
    <location>
        <begin position="45"/>
        <end position="88"/>
    </location>
</feature>
<dbReference type="EMBL" id="QLTW01000033">
    <property type="protein sequence ID" value="MBT9144933.1"/>
    <property type="molecule type" value="Genomic_DNA"/>
</dbReference>
<proteinExistence type="predicted"/>
<dbReference type="InterPro" id="IPR018658">
    <property type="entry name" value="DUF2089"/>
</dbReference>
<organism evidence="3 4">
    <name type="scientific">Psychracetigena formicireducens</name>
    <dbReference type="NCBI Taxonomy" id="2986056"/>
    <lineage>
        <taxon>Bacteria</taxon>
        <taxon>Bacillati</taxon>
        <taxon>Candidatus Lithacetigenota</taxon>
        <taxon>Candidatus Psychracetigena</taxon>
    </lineage>
</organism>
<gene>
    <name evidence="3" type="ORF">DDT42_00789</name>
</gene>
<dbReference type="Pfam" id="PF22747">
    <property type="entry name" value="Zn_ribbon_DUF2089"/>
    <property type="match status" value="1"/>
</dbReference>
<evidence type="ECO:0008006" key="5">
    <source>
        <dbReference type="Google" id="ProtNLM"/>
    </source>
</evidence>